<dbReference type="RefSeq" id="WP_006869347.1">
    <property type="nucleotide sequence ID" value="NZ_JH413798.1"/>
</dbReference>
<dbReference type="Proteomes" id="UP000002770">
    <property type="component" value="Unassembled WGS sequence"/>
</dbReference>
<name>G9EJK0_9GAMM</name>
<dbReference type="InParanoid" id="G9EJK0"/>
<dbReference type="OrthoDB" id="5637108at2"/>
<dbReference type="CDD" id="cd22249">
    <property type="entry name" value="UDM1_RNF168_RNF169-like"/>
    <property type="match status" value="1"/>
</dbReference>
<evidence type="ECO:0000313" key="2">
    <source>
        <dbReference type="EMBL" id="EHL32410.1"/>
    </source>
</evidence>
<dbReference type="AlphaFoldDB" id="G9EJK0"/>
<feature type="region of interest" description="Disordered" evidence="1">
    <location>
        <begin position="242"/>
        <end position="290"/>
    </location>
</feature>
<dbReference type="EMBL" id="JH413798">
    <property type="protein sequence ID" value="EHL32410.1"/>
    <property type="molecule type" value="Genomic_DNA"/>
</dbReference>
<gene>
    <name evidence="2" type="ORF">LDG_5366</name>
</gene>
<evidence type="ECO:0000256" key="1">
    <source>
        <dbReference type="SAM" id="MobiDB-lite"/>
    </source>
</evidence>
<keyword evidence="3" id="KW-1185">Reference proteome</keyword>
<sequence length="433" mass="49326">MAGNLKIRDAMHAEVLHKFIIYTEFRNVMPKAELLMGEEGVLFTANEAFLEYFYLRSLGGIQGTTLSQQEQFEHYFTTNGEDKNQALIAYWNEQGYQKYCQLLATPGVKLAQNDVAPVINLLGQRLTIYNPNAMILREIEGNMVTPKMEIVLYAADGHYCLLNTNTTTTVFAEYAQSYAQYKKDRTETLASIDNKLTVANTKPSLLIGAICPTGLLEKDPFALLLDKVDVMSNFVIEFDKTKEQEEAQRRKEQEEAQRRKEQEEAQRRKEQEEAQRRKEQEDSLQRRKVQEEDARRAQIGLMFAKIDVALRGLNNKIGLVEQHRFQVATSKAQESLAQLKKARDEYYIAFEHPDADRIVASENFKKECAAIINKAKPILTRDLGWGDYLGNLLKSLLNIVIYGITLGTVHSFFTSVKSVSLEALEQAESVLVC</sequence>
<evidence type="ECO:0000313" key="3">
    <source>
        <dbReference type="Proteomes" id="UP000002770"/>
    </source>
</evidence>
<dbReference type="eggNOG" id="COG1193">
    <property type="taxonomic scope" value="Bacteria"/>
</dbReference>
<organism evidence="2 3">
    <name type="scientific">Legionella drancourtii LLAP12</name>
    <dbReference type="NCBI Taxonomy" id="658187"/>
    <lineage>
        <taxon>Bacteria</taxon>
        <taxon>Pseudomonadati</taxon>
        <taxon>Pseudomonadota</taxon>
        <taxon>Gammaproteobacteria</taxon>
        <taxon>Legionellales</taxon>
        <taxon>Legionellaceae</taxon>
        <taxon>Legionella</taxon>
    </lineage>
</organism>
<dbReference type="HOGENOM" id="CLU_632819_0_0_6"/>
<protein>
    <submittedName>
        <fullName evidence="2">Uncharacterized protein</fullName>
    </submittedName>
</protein>
<dbReference type="STRING" id="658187.LDG_5366"/>
<proteinExistence type="predicted"/>
<accession>G9EJK0</accession>
<reference evidence="2 3" key="1">
    <citation type="journal article" date="2011" name="BMC Genomics">
        <title>Insight into cross-talk between intra-amoebal pathogens.</title>
        <authorList>
            <person name="Gimenez G."/>
            <person name="Bertelli C."/>
            <person name="Moliner C."/>
            <person name="Robert C."/>
            <person name="Raoult D."/>
            <person name="Fournier P.E."/>
            <person name="Greub G."/>
        </authorList>
    </citation>
    <scope>NUCLEOTIDE SEQUENCE [LARGE SCALE GENOMIC DNA]</scope>
    <source>
        <strain evidence="2 3">LLAP12</strain>
    </source>
</reference>